<keyword evidence="5" id="KW-0969">Cilium</keyword>
<dbReference type="EMBL" id="JBHUDE010000034">
    <property type="protein sequence ID" value="MFD1607341.1"/>
    <property type="molecule type" value="Genomic_DNA"/>
</dbReference>
<dbReference type="PANTHER" id="PTHR39190">
    <property type="entry name" value="FLAGELLAR ASSEMBLY FACTOR FLIW"/>
    <property type="match status" value="1"/>
</dbReference>
<evidence type="ECO:0000256" key="3">
    <source>
        <dbReference type="ARBA" id="ARBA00022845"/>
    </source>
</evidence>
<dbReference type="InterPro" id="IPR003775">
    <property type="entry name" value="Flagellar_assembly_factor_FliW"/>
</dbReference>
<keyword evidence="5" id="KW-0966">Cell projection</keyword>
<dbReference type="Pfam" id="PF02623">
    <property type="entry name" value="FliW"/>
    <property type="match status" value="1"/>
</dbReference>
<dbReference type="NCBIfam" id="NF009793">
    <property type="entry name" value="PRK13285.1-1"/>
    <property type="match status" value="1"/>
</dbReference>
<reference evidence="6" key="1">
    <citation type="journal article" date="2019" name="Int. J. Syst. Evol. Microbiol.">
        <title>The Global Catalogue of Microorganisms (GCM) 10K type strain sequencing project: providing services to taxonomists for standard genome sequencing and annotation.</title>
        <authorList>
            <consortium name="The Broad Institute Genomics Platform"/>
            <consortium name="The Broad Institute Genome Sequencing Center for Infectious Disease"/>
            <person name="Wu L."/>
            <person name="Ma J."/>
        </authorList>
    </citation>
    <scope>NUCLEOTIDE SEQUENCE [LARGE SCALE GENOMIC DNA]</scope>
    <source>
        <strain evidence="6">CGMCC 1.12376</strain>
    </source>
</reference>
<sequence>MQLATKYLGNVEVDQRKIIQFPNGLPGFPDENEFIILDLPNNAAFQLLQSIKTSDLAFVITNPHLIYKNYEIKLEKELLTTLQINKEKDVAVYAIVTLNKPFSNSTLNLRAPVIINTEQLMGKQYILNDDTYSSKASLTPDKREVESC</sequence>
<comment type="caution">
    <text evidence="5">The sequence shown here is derived from an EMBL/GenBank/DDBJ whole genome shotgun (WGS) entry which is preliminary data.</text>
</comment>
<comment type="subcellular location">
    <subcellularLocation>
        <location evidence="4">Cytoplasm</location>
    </subcellularLocation>
</comment>
<dbReference type="PANTHER" id="PTHR39190:SF1">
    <property type="entry name" value="FLAGELLAR ASSEMBLY FACTOR FLIW"/>
    <property type="match status" value="1"/>
</dbReference>
<name>A0ABW4HPT7_9BACI</name>
<organism evidence="5 6">
    <name type="scientific">Oceanobacillus luteolus</name>
    <dbReference type="NCBI Taxonomy" id="1274358"/>
    <lineage>
        <taxon>Bacteria</taxon>
        <taxon>Bacillati</taxon>
        <taxon>Bacillota</taxon>
        <taxon>Bacilli</taxon>
        <taxon>Bacillales</taxon>
        <taxon>Bacillaceae</taxon>
        <taxon>Oceanobacillus</taxon>
    </lineage>
</organism>
<keyword evidence="5" id="KW-0282">Flagellum</keyword>
<protein>
    <recommendedName>
        <fullName evidence="4">Flagellar assembly factor FliW</fullName>
    </recommendedName>
</protein>
<comment type="similarity">
    <text evidence="4">Belongs to the FliW family.</text>
</comment>
<evidence type="ECO:0000256" key="1">
    <source>
        <dbReference type="ARBA" id="ARBA00022490"/>
    </source>
</evidence>
<keyword evidence="6" id="KW-1185">Reference proteome</keyword>
<keyword evidence="2 4" id="KW-1005">Bacterial flagellum biogenesis</keyword>
<dbReference type="RefSeq" id="WP_251513076.1">
    <property type="nucleotide sequence ID" value="NZ_JAMBON010000009.1"/>
</dbReference>
<comment type="subunit">
    <text evidence="4">Interacts with translational regulator CsrA and flagellin(s).</text>
</comment>
<keyword evidence="1 4" id="KW-0963">Cytoplasm</keyword>
<evidence type="ECO:0000256" key="4">
    <source>
        <dbReference type="HAMAP-Rule" id="MF_01185"/>
    </source>
</evidence>
<evidence type="ECO:0000313" key="6">
    <source>
        <dbReference type="Proteomes" id="UP001597221"/>
    </source>
</evidence>
<dbReference type="HAMAP" id="MF_01185">
    <property type="entry name" value="FliW"/>
    <property type="match status" value="1"/>
</dbReference>
<dbReference type="SUPFAM" id="SSF141457">
    <property type="entry name" value="BH3618-like"/>
    <property type="match status" value="1"/>
</dbReference>
<proteinExistence type="inferred from homology"/>
<accession>A0ABW4HPT7</accession>
<dbReference type="Gene3D" id="2.30.290.10">
    <property type="entry name" value="BH3618-like"/>
    <property type="match status" value="1"/>
</dbReference>
<evidence type="ECO:0000256" key="2">
    <source>
        <dbReference type="ARBA" id="ARBA00022795"/>
    </source>
</evidence>
<gene>
    <name evidence="4 5" type="primary">fliW</name>
    <name evidence="5" type="ORF">ACFSBH_06730</name>
</gene>
<dbReference type="InterPro" id="IPR024046">
    <property type="entry name" value="Flagellar_assmbl_FliW_dom_sf"/>
</dbReference>
<keyword evidence="3 4" id="KW-0810">Translation regulation</keyword>
<keyword evidence="4" id="KW-0143">Chaperone</keyword>
<comment type="function">
    <text evidence="4">Acts as an anti-CsrA protein, binds CsrA and prevents it from repressing translation of its target genes, one of which is flagellin. Binds to flagellin and participates in the assembly of the flagellum.</text>
</comment>
<evidence type="ECO:0000313" key="5">
    <source>
        <dbReference type="EMBL" id="MFD1607341.1"/>
    </source>
</evidence>
<dbReference type="Proteomes" id="UP001597221">
    <property type="component" value="Unassembled WGS sequence"/>
</dbReference>